<dbReference type="InterPro" id="IPR013892">
    <property type="entry name" value="Cyt_c_biogenesis_Cmc1-like"/>
</dbReference>
<dbReference type="Proteomes" id="UP000001568">
    <property type="component" value="Chromosome 1"/>
</dbReference>
<comment type="subcellular location">
    <subcellularLocation>
        <location evidence="3">Mitochondrion</location>
    </subcellularLocation>
</comment>
<organism evidence="4 5">
    <name type="scientific">Ostreococcus lucimarinus (strain CCE9901)</name>
    <dbReference type="NCBI Taxonomy" id="436017"/>
    <lineage>
        <taxon>Eukaryota</taxon>
        <taxon>Viridiplantae</taxon>
        <taxon>Chlorophyta</taxon>
        <taxon>Mamiellophyceae</taxon>
        <taxon>Mamiellales</taxon>
        <taxon>Bathycoccaceae</taxon>
        <taxon>Ostreococcus</taxon>
    </lineage>
</organism>
<dbReference type="OrthoDB" id="6224010at2759"/>
<sequence length="95" mass="10638">MSPAPSVLKKEEEALITLMKERALVRCKTAQRTYYECVKGRTLSVAWACREQARAMSACLSEHTSDATLETMKARWTEAGKPSIADRGKIPKCFD</sequence>
<keyword evidence="2" id="KW-1015">Disulfide bond</keyword>
<dbReference type="HOGENOM" id="CLU_142621_2_0_1"/>
<evidence type="ECO:0000313" key="4">
    <source>
        <dbReference type="EMBL" id="ABO93872.1"/>
    </source>
</evidence>
<gene>
    <name evidence="4" type="ORF">OSTLU_29039</name>
</gene>
<dbReference type="STRING" id="436017.A4RRJ6"/>
<dbReference type="RefSeq" id="XP_001415580.1">
    <property type="nucleotide sequence ID" value="XM_001415543.1"/>
</dbReference>
<evidence type="ECO:0000256" key="3">
    <source>
        <dbReference type="RuleBase" id="RU364104"/>
    </source>
</evidence>
<comment type="similarity">
    <text evidence="1 3">Belongs to the CMC family.</text>
</comment>
<protein>
    <recommendedName>
        <fullName evidence="3">COX assembly mitochondrial protein</fullName>
    </recommendedName>
</protein>
<dbReference type="AlphaFoldDB" id="A4RRJ6"/>
<dbReference type="OMA" id="ISIAWAC"/>
<keyword evidence="5" id="KW-1185">Reference proteome</keyword>
<name>A4RRJ6_OSTLU</name>
<dbReference type="PANTHER" id="PTHR22977:SF5">
    <property type="entry name" value="COX ASSEMBLY MITOCHONDRIAL PROTEIN HOMOLOG"/>
    <property type="match status" value="1"/>
</dbReference>
<reference evidence="4 5" key="1">
    <citation type="journal article" date="2007" name="Proc. Natl. Acad. Sci. U.S.A.">
        <title>The tiny eukaryote Ostreococcus provides genomic insights into the paradox of plankton speciation.</title>
        <authorList>
            <person name="Palenik B."/>
            <person name="Grimwood J."/>
            <person name="Aerts A."/>
            <person name="Rouze P."/>
            <person name="Salamov A."/>
            <person name="Putnam N."/>
            <person name="Dupont C."/>
            <person name="Jorgensen R."/>
            <person name="Derelle E."/>
            <person name="Rombauts S."/>
            <person name="Zhou K."/>
            <person name="Otillar R."/>
            <person name="Merchant S.S."/>
            <person name="Podell S."/>
            <person name="Gaasterland T."/>
            <person name="Napoli C."/>
            <person name="Gendler K."/>
            <person name="Manuell A."/>
            <person name="Tai V."/>
            <person name="Vallon O."/>
            <person name="Piganeau G."/>
            <person name="Jancek S."/>
            <person name="Heijde M."/>
            <person name="Jabbari K."/>
            <person name="Bowler C."/>
            <person name="Lohr M."/>
            <person name="Robbens S."/>
            <person name="Werner G."/>
            <person name="Dubchak I."/>
            <person name="Pazour G.J."/>
            <person name="Ren Q."/>
            <person name="Paulsen I."/>
            <person name="Delwiche C."/>
            <person name="Schmutz J."/>
            <person name="Rokhsar D."/>
            <person name="Van de Peer Y."/>
            <person name="Moreau H."/>
            <person name="Grigoriev I.V."/>
        </authorList>
    </citation>
    <scope>NUCLEOTIDE SEQUENCE [LARGE SCALE GENOMIC DNA]</scope>
    <source>
        <strain evidence="4 5">CCE9901</strain>
    </source>
</reference>
<dbReference type="GO" id="GO:0005739">
    <property type="term" value="C:mitochondrion"/>
    <property type="evidence" value="ECO:0007669"/>
    <property type="project" value="UniProtKB-SubCell"/>
</dbReference>
<dbReference type="Gramene" id="ABO93872">
    <property type="protein sequence ID" value="ABO93872"/>
    <property type="gene ID" value="OSTLU_29039"/>
</dbReference>
<evidence type="ECO:0000256" key="1">
    <source>
        <dbReference type="ARBA" id="ARBA00007347"/>
    </source>
</evidence>
<proteinExistence type="inferred from homology"/>
<dbReference type="Pfam" id="PF08583">
    <property type="entry name" value="Cmc1"/>
    <property type="match status" value="1"/>
</dbReference>
<dbReference type="GeneID" id="4999609"/>
<dbReference type="eggNOG" id="KOG4624">
    <property type="taxonomic scope" value="Eukaryota"/>
</dbReference>
<evidence type="ECO:0000313" key="5">
    <source>
        <dbReference type="Proteomes" id="UP000001568"/>
    </source>
</evidence>
<dbReference type="PANTHER" id="PTHR22977">
    <property type="entry name" value="COX ASSEMBLY MITOCHONDRIAL PROTEIN"/>
    <property type="match status" value="1"/>
</dbReference>
<dbReference type="EMBL" id="CP000581">
    <property type="protein sequence ID" value="ABO93872.1"/>
    <property type="molecule type" value="Genomic_DNA"/>
</dbReference>
<dbReference type="KEGG" id="olu:OSTLU_29039"/>
<evidence type="ECO:0000256" key="2">
    <source>
        <dbReference type="ARBA" id="ARBA00023157"/>
    </source>
</evidence>
<accession>A4RRJ6</accession>
<keyword evidence="3" id="KW-0496">Mitochondrion</keyword>